<organism evidence="1 2">
    <name type="scientific">Trifolium medium</name>
    <dbReference type="NCBI Taxonomy" id="97028"/>
    <lineage>
        <taxon>Eukaryota</taxon>
        <taxon>Viridiplantae</taxon>
        <taxon>Streptophyta</taxon>
        <taxon>Embryophyta</taxon>
        <taxon>Tracheophyta</taxon>
        <taxon>Spermatophyta</taxon>
        <taxon>Magnoliopsida</taxon>
        <taxon>eudicotyledons</taxon>
        <taxon>Gunneridae</taxon>
        <taxon>Pentapetalae</taxon>
        <taxon>rosids</taxon>
        <taxon>fabids</taxon>
        <taxon>Fabales</taxon>
        <taxon>Fabaceae</taxon>
        <taxon>Papilionoideae</taxon>
        <taxon>50 kb inversion clade</taxon>
        <taxon>NPAAA clade</taxon>
        <taxon>Hologalegina</taxon>
        <taxon>IRL clade</taxon>
        <taxon>Trifolieae</taxon>
        <taxon>Trifolium</taxon>
    </lineage>
</organism>
<sequence>MVFRVDERACATLLCGEYSGRLKIKLIYLK</sequence>
<feature type="non-terminal residue" evidence="1">
    <location>
        <position position="30"/>
    </location>
</feature>
<proteinExistence type="predicted"/>
<comment type="caution">
    <text evidence="1">The sequence shown here is derived from an EMBL/GenBank/DDBJ whole genome shotgun (WGS) entry which is preliminary data.</text>
</comment>
<accession>A0A392QBI0</accession>
<evidence type="ECO:0000313" key="2">
    <source>
        <dbReference type="Proteomes" id="UP000265520"/>
    </source>
</evidence>
<dbReference type="AlphaFoldDB" id="A0A392QBI0"/>
<keyword evidence="2" id="KW-1185">Reference proteome</keyword>
<protein>
    <submittedName>
        <fullName evidence="1">Uncharacterized protein</fullName>
    </submittedName>
</protein>
<reference evidence="1 2" key="1">
    <citation type="journal article" date="2018" name="Front. Plant Sci.">
        <title>Red Clover (Trifolium pratense) and Zigzag Clover (T. medium) - A Picture of Genomic Similarities and Differences.</title>
        <authorList>
            <person name="Dluhosova J."/>
            <person name="Istvanek J."/>
            <person name="Nedelnik J."/>
            <person name="Repkova J."/>
        </authorList>
    </citation>
    <scope>NUCLEOTIDE SEQUENCE [LARGE SCALE GENOMIC DNA]</scope>
    <source>
        <strain evidence="2">cv. 10/8</strain>
        <tissue evidence="1">Leaf</tissue>
    </source>
</reference>
<name>A0A392QBI0_9FABA</name>
<dbReference type="EMBL" id="LXQA010123825">
    <property type="protein sequence ID" value="MCI21217.1"/>
    <property type="molecule type" value="Genomic_DNA"/>
</dbReference>
<dbReference type="Proteomes" id="UP000265520">
    <property type="component" value="Unassembled WGS sequence"/>
</dbReference>
<evidence type="ECO:0000313" key="1">
    <source>
        <dbReference type="EMBL" id="MCI21217.1"/>
    </source>
</evidence>